<feature type="domain" description="Aminoacyl-transfer RNA synthetases class-II family profile" evidence="12">
    <location>
        <begin position="299"/>
        <end position="638"/>
    </location>
</feature>
<evidence type="ECO:0000256" key="6">
    <source>
        <dbReference type="ARBA" id="ARBA00022741"/>
    </source>
</evidence>
<feature type="compositionally biased region" description="Basic and acidic residues" evidence="11">
    <location>
        <begin position="73"/>
        <end position="110"/>
    </location>
</feature>
<dbReference type="PRINTS" id="PR01042">
    <property type="entry name" value="TRNASYNTHASP"/>
</dbReference>
<dbReference type="AlphaFoldDB" id="A0A7S4BY88"/>
<dbReference type="GO" id="GO:0006422">
    <property type="term" value="P:aspartyl-tRNA aminoacylation"/>
    <property type="evidence" value="ECO:0007669"/>
    <property type="project" value="InterPro"/>
</dbReference>
<dbReference type="GO" id="GO:0017101">
    <property type="term" value="C:aminoacyl-tRNA synthetase multienzyme complex"/>
    <property type="evidence" value="ECO:0007669"/>
    <property type="project" value="TreeGrafter"/>
</dbReference>
<evidence type="ECO:0000256" key="2">
    <source>
        <dbReference type="ARBA" id="ARBA00005312"/>
    </source>
</evidence>
<evidence type="ECO:0000256" key="1">
    <source>
        <dbReference type="ARBA" id="ARBA00004496"/>
    </source>
</evidence>
<dbReference type="InterPro" id="IPR012340">
    <property type="entry name" value="NA-bd_OB-fold"/>
</dbReference>
<dbReference type="InterPro" id="IPR004523">
    <property type="entry name" value="Asp-tRNA_synthase_2"/>
</dbReference>
<organism evidence="13">
    <name type="scientific">Chrysotila carterae</name>
    <name type="common">Marine alga</name>
    <name type="synonym">Syracosphaera carterae</name>
    <dbReference type="NCBI Taxonomy" id="13221"/>
    <lineage>
        <taxon>Eukaryota</taxon>
        <taxon>Haptista</taxon>
        <taxon>Haptophyta</taxon>
        <taxon>Prymnesiophyceae</taxon>
        <taxon>Isochrysidales</taxon>
        <taxon>Isochrysidaceae</taxon>
        <taxon>Chrysotila</taxon>
    </lineage>
</organism>
<evidence type="ECO:0000256" key="7">
    <source>
        <dbReference type="ARBA" id="ARBA00022840"/>
    </source>
</evidence>
<name>A0A7S4BY88_CHRCT</name>
<dbReference type="SUPFAM" id="SSF55681">
    <property type="entry name" value="Class II aaRS and biotin synthetases"/>
    <property type="match status" value="1"/>
</dbReference>
<keyword evidence="5" id="KW-0436">Ligase</keyword>
<feature type="region of interest" description="Disordered" evidence="11">
    <location>
        <begin position="35"/>
        <end position="110"/>
    </location>
</feature>
<sequence>MRSTEASYPALTDAVEDVGVQQMTARWNGLLSFMGNADDVSDDVVPSVATSQASAAAPVPAKAPATSGTPDQPDSKEAKKAAKAEEKRRKEEEKERKRKEREDAARRKLEGPEVPSLTLLNFLDHPFGNLSIQSHCKTERTWTDVGDLTAASAGSKVWLRVRLHKSQKLSGKLGFITLRQRGATCQAVVQGPDFTSFLCALPKESVVDVCAEVTTAAKPIVSCTQSDIELLVERAYCISRAATRLPLQLDDAGRSEAELRSLKLPRVEQNTRLDNRVIDLRTASSQGILRMQSQTCALFREVLLARGFTEIHSPKMIATASEGGADVFKLGYFGGAAYLAQSPQLYKQMALMADLGRVFEIGPVFRSEKSFTHRHMTEFVGLDLEMTFNESYHEVLSLLEEVFISIFEGLNARCKREIEAVRAQYPFEDLRFSRPALRLSYVEALKLLREHGPAIGAEQLAALEEEQAAAAAAGDEERAKEMDKIIADAKAHLATVPTHADDEDISTKDEKLLGAVIGRLKQTDFYVIDKFPSCLRPFYTMPDPDDKKWSNSYDIFIRGEEVTSGAQRIHDPQMLLENGARLGVDLAPIKDYVDSFKYGAFPHAGGGIGLERVVMLFLNLDNIRKTSMFPRDPGRLLP</sequence>
<gene>
    <name evidence="13" type="ORF">PCAR00345_LOCUS33577</name>
</gene>
<comment type="catalytic activity">
    <reaction evidence="10">
        <text>tRNA(Asp) + L-aspartate + ATP = L-aspartyl-tRNA(Asp) + AMP + diphosphate</text>
        <dbReference type="Rhea" id="RHEA:19649"/>
        <dbReference type="Rhea" id="RHEA-COMP:9660"/>
        <dbReference type="Rhea" id="RHEA-COMP:9678"/>
        <dbReference type="ChEBI" id="CHEBI:29991"/>
        <dbReference type="ChEBI" id="CHEBI:30616"/>
        <dbReference type="ChEBI" id="CHEBI:33019"/>
        <dbReference type="ChEBI" id="CHEBI:78442"/>
        <dbReference type="ChEBI" id="CHEBI:78516"/>
        <dbReference type="ChEBI" id="CHEBI:456215"/>
        <dbReference type="EC" id="6.1.1.12"/>
    </reaction>
</comment>
<dbReference type="CDD" id="cd04320">
    <property type="entry name" value="AspRS_cyto_N"/>
    <property type="match status" value="1"/>
</dbReference>
<comment type="subcellular location">
    <subcellularLocation>
        <location evidence="1">Cytoplasm</location>
    </subcellularLocation>
</comment>
<evidence type="ECO:0000256" key="4">
    <source>
        <dbReference type="ARBA" id="ARBA00022490"/>
    </source>
</evidence>
<dbReference type="CDD" id="cd00776">
    <property type="entry name" value="AsxRS_core"/>
    <property type="match status" value="1"/>
</dbReference>
<dbReference type="InterPro" id="IPR006195">
    <property type="entry name" value="aa-tRNA-synth_II"/>
</dbReference>
<dbReference type="GO" id="GO:0005829">
    <property type="term" value="C:cytosol"/>
    <property type="evidence" value="ECO:0007669"/>
    <property type="project" value="TreeGrafter"/>
</dbReference>
<feature type="compositionally biased region" description="Low complexity" evidence="11">
    <location>
        <begin position="43"/>
        <end position="67"/>
    </location>
</feature>
<dbReference type="PANTHER" id="PTHR43450:SF1">
    <property type="entry name" value="ASPARTATE--TRNA LIGASE, CYTOPLASMIC"/>
    <property type="match status" value="1"/>
</dbReference>
<evidence type="ECO:0000256" key="11">
    <source>
        <dbReference type="SAM" id="MobiDB-lite"/>
    </source>
</evidence>
<dbReference type="GO" id="GO:0003723">
    <property type="term" value="F:RNA binding"/>
    <property type="evidence" value="ECO:0007669"/>
    <property type="project" value="TreeGrafter"/>
</dbReference>
<dbReference type="SUPFAM" id="SSF50249">
    <property type="entry name" value="Nucleic acid-binding proteins"/>
    <property type="match status" value="1"/>
</dbReference>
<keyword evidence="9" id="KW-0030">Aminoacyl-tRNA synthetase</keyword>
<evidence type="ECO:0000256" key="10">
    <source>
        <dbReference type="ARBA" id="ARBA00047904"/>
    </source>
</evidence>
<dbReference type="GO" id="GO:0005524">
    <property type="term" value="F:ATP binding"/>
    <property type="evidence" value="ECO:0007669"/>
    <property type="project" value="UniProtKB-KW"/>
</dbReference>
<evidence type="ECO:0000256" key="5">
    <source>
        <dbReference type="ARBA" id="ARBA00022598"/>
    </source>
</evidence>
<keyword evidence="6" id="KW-0547">Nucleotide-binding</keyword>
<evidence type="ECO:0000256" key="9">
    <source>
        <dbReference type="ARBA" id="ARBA00023146"/>
    </source>
</evidence>
<dbReference type="HAMAP" id="MF_02075">
    <property type="entry name" value="Asp_tRNA_synth_type2"/>
    <property type="match status" value="1"/>
</dbReference>
<accession>A0A7S4BY88</accession>
<keyword evidence="4" id="KW-0963">Cytoplasm</keyword>
<comment type="similarity">
    <text evidence="2">Belongs to the class-II aminoacyl-tRNA synthetase family. Type 2 subfamily.</text>
</comment>
<dbReference type="InterPro" id="IPR002312">
    <property type="entry name" value="Asp/Asn-tRNA-synth_IIb"/>
</dbReference>
<keyword evidence="7" id="KW-0067">ATP-binding</keyword>
<evidence type="ECO:0000256" key="8">
    <source>
        <dbReference type="ARBA" id="ARBA00022917"/>
    </source>
</evidence>
<dbReference type="PANTHER" id="PTHR43450">
    <property type="entry name" value="ASPARTYL-TRNA SYNTHETASE"/>
    <property type="match status" value="1"/>
</dbReference>
<dbReference type="EC" id="6.1.1.12" evidence="3"/>
<evidence type="ECO:0000313" key="13">
    <source>
        <dbReference type="EMBL" id="CAE0780938.1"/>
    </source>
</evidence>
<reference evidence="13" key="1">
    <citation type="submission" date="2021-01" db="EMBL/GenBank/DDBJ databases">
        <authorList>
            <person name="Corre E."/>
            <person name="Pelletier E."/>
            <person name="Niang G."/>
            <person name="Scheremetjew M."/>
            <person name="Finn R."/>
            <person name="Kale V."/>
            <person name="Holt S."/>
            <person name="Cochrane G."/>
            <person name="Meng A."/>
            <person name="Brown T."/>
            <person name="Cohen L."/>
        </authorList>
    </citation>
    <scope>NUCLEOTIDE SEQUENCE</scope>
    <source>
        <strain evidence="13">CCMP645</strain>
    </source>
</reference>
<dbReference type="Gene3D" id="2.40.50.140">
    <property type="entry name" value="Nucleic acid-binding proteins"/>
    <property type="match status" value="1"/>
</dbReference>
<dbReference type="EMBL" id="HBIZ01052467">
    <property type="protein sequence ID" value="CAE0780938.1"/>
    <property type="molecule type" value="Transcribed_RNA"/>
</dbReference>
<dbReference type="Pfam" id="PF00152">
    <property type="entry name" value="tRNA-synt_2"/>
    <property type="match status" value="1"/>
</dbReference>
<dbReference type="InterPro" id="IPR004364">
    <property type="entry name" value="Aa-tRNA-synt_II"/>
</dbReference>
<evidence type="ECO:0000259" key="12">
    <source>
        <dbReference type="PROSITE" id="PS50862"/>
    </source>
</evidence>
<dbReference type="InterPro" id="IPR045864">
    <property type="entry name" value="aa-tRNA-synth_II/BPL/LPL"/>
</dbReference>
<dbReference type="GO" id="GO:0004815">
    <property type="term" value="F:aspartate-tRNA ligase activity"/>
    <property type="evidence" value="ECO:0007669"/>
    <property type="project" value="UniProtKB-EC"/>
</dbReference>
<keyword evidence="8" id="KW-0648">Protein biosynthesis</keyword>
<evidence type="ECO:0000256" key="3">
    <source>
        <dbReference type="ARBA" id="ARBA00012841"/>
    </source>
</evidence>
<proteinExistence type="inferred from homology"/>
<dbReference type="PROSITE" id="PS50862">
    <property type="entry name" value="AA_TRNA_LIGASE_II"/>
    <property type="match status" value="1"/>
</dbReference>
<protein>
    <recommendedName>
        <fullName evidence="3">aspartate--tRNA ligase</fullName>
        <ecNumber evidence="3">6.1.1.12</ecNumber>
    </recommendedName>
</protein>
<dbReference type="Gene3D" id="3.30.930.10">
    <property type="entry name" value="Bira Bifunctional Protein, Domain 2"/>
    <property type="match status" value="1"/>
</dbReference>